<accession>A0A382CLD2</accession>
<evidence type="ECO:0000256" key="3">
    <source>
        <dbReference type="ARBA" id="ARBA00023110"/>
    </source>
</evidence>
<evidence type="ECO:0000313" key="6">
    <source>
        <dbReference type="EMBL" id="SVB26885.1"/>
    </source>
</evidence>
<evidence type="ECO:0000256" key="1">
    <source>
        <dbReference type="ARBA" id="ARBA00000971"/>
    </source>
</evidence>
<protein>
    <recommendedName>
        <fullName evidence="2">peptidylprolyl isomerase</fullName>
        <ecNumber evidence="2">5.2.1.8</ecNumber>
    </recommendedName>
</protein>
<sequence>MKHGIFPLIILISIGCGTDTKRPNVTTLSSFKDSTSYALGADLGTNLKQQKVEIDFDFFMAGLLDGMETDVVLLDKNQRREMMVALQKFVREKANEAGNNNLKAADEFLDKNIAENSDVKETPTGLQYKVLLEGDGESPGKTDKVKVHYAGRLIDGSEFDSSIKRGEPSSFGLNQVIKGWTEGLQLMRVGSKFEFYIHPNLGYGPRPKQNIPPNSLLIFEVELLEIITGK</sequence>
<evidence type="ECO:0000256" key="4">
    <source>
        <dbReference type="ARBA" id="ARBA00023235"/>
    </source>
</evidence>
<dbReference type="Pfam" id="PF01346">
    <property type="entry name" value="FKBP_N"/>
    <property type="match status" value="1"/>
</dbReference>
<dbReference type="PANTHER" id="PTHR43811">
    <property type="entry name" value="FKBP-TYPE PEPTIDYL-PROLYL CIS-TRANS ISOMERASE FKPA"/>
    <property type="match status" value="1"/>
</dbReference>
<dbReference type="PANTHER" id="PTHR43811:SF19">
    <property type="entry name" value="39 KDA FK506-BINDING NUCLEAR PROTEIN"/>
    <property type="match status" value="1"/>
</dbReference>
<dbReference type="SUPFAM" id="SSF54534">
    <property type="entry name" value="FKBP-like"/>
    <property type="match status" value="1"/>
</dbReference>
<dbReference type="InterPro" id="IPR036944">
    <property type="entry name" value="PPIase_FKBP_N_sf"/>
</dbReference>
<dbReference type="GO" id="GO:0003755">
    <property type="term" value="F:peptidyl-prolyl cis-trans isomerase activity"/>
    <property type="evidence" value="ECO:0007669"/>
    <property type="project" value="UniProtKB-KW"/>
</dbReference>
<dbReference type="Pfam" id="PF00254">
    <property type="entry name" value="FKBP_C"/>
    <property type="match status" value="1"/>
</dbReference>
<feature type="domain" description="PPIase FKBP-type" evidence="5">
    <location>
        <begin position="142"/>
        <end position="227"/>
    </location>
</feature>
<dbReference type="PROSITE" id="PS50059">
    <property type="entry name" value="FKBP_PPIASE"/>
    <property type="match status" value="1"/>
</dbReference>
<keyword evidence="4" id="KW-0413">Isomerase</keyword>
<keyword evidence="3" id="KW-0697">Rotamase</keyword>
<dbReference type="EMBL" id="UINC01035070">
    <property type="protein sequence ID" value="SVB26885.1"/>
    <property type="molecule type" value="Genomic_DNA"/>
</dbReference>
<dbReference type="PROSITE" id="PS51257">
    <property type="entry name" value="PROKAR_LIPOPROTEIN"/>
    <property type="match status" value="1"/>
</dbReference>
<evidence type="ECO:0000259" key="5">
    <source>
        <dbReference type="PROSITE" id="PS50059"/>
    </source>
</evidence>
<dbReference type="InterPro" id="IPR000774">
    <property type="entry name" value="PPIase_FKBP_N"/>
</dbReference>
<dbReference type="Gene3D" id="1.10.287.460">
    <property type="entry name" value="Peptidyl-prolyl cis-trans isomerase, FKBP-type, N-terminal domain"/>
    <property type="match status" value="1"/>
</dbReference>
<dbReference type="Gene3D" id="3.10.50.40">
    <property type="match status" value="1"/>
</dbReference>
<proteinExistence type="predicted"/>
<dbReference type="FunFam" id="3.10.50.40:FF:000006">
    <property type="entry name" value="Peptidyl-prolyl cis-trans isomerase"/>
    <property type="match status" value="1"/>
</dbReference>
<evidence type="ECO:0000256" key="2">
    <source>
        <dbReference type="ARBA" id="ARBA00013194"/>
    </source>
</evidence>
<dbReference type="InterPro" id="IPR046357">
    <property type="entry name" value="PPIase_dom_sf"/>
</dbReference>
<reference evidence="6" key="1">
    <citation type="submission" date="2018-05" db="EMBL/GenBank/DDBJ databases">
        <authorList>
            <person name="Lanie J.A."/>
            <person name="Ng W.-L."/>
            <person name="Kazmierczak K.M."/>
            <person name="Andrzejewski T.M."/>
            <person name="Davidsen T.M."/>
            <person name="Wayne K.J."/>
            <person name="Tettelin H."/>
            <person name="Glass J.I."/>
            <person name="Rusch D."/>
            <person name="Podicherti R."/>
            <person name="Tsui H.-C.T."/>
            <person name="Winkler M.E."/>
        </authorList>
    </citation>
    <scope>NUCLEOTIDE SEQUENCE</scope>
</reference>
<dbReference type="EC" id="5.2.1.8" evidence="2"/>
<dbReference type="GO" id="GO:0006457">
    <property type="term" value="P:protein folding"/>
    <property type="evidence" value="ECO:0007669"/>
    <property type="project" value="InterPro"/>
</dbReference>
<comment type="catalytic activity">
    <reaction evidence="1">
        <text>[protein]-peptidylproline (omega=180) = [protein]-peptidylproline (omega=0)</text>
        <dbReference type="Rhea" id="RHEA:16237"/>
        <dbReference type="Rhea" id="RHEA-COMP:10747"/>
        <dbReference type="Rhea" id="RHEA-COMP:10748"/>
        <dbReference type="ChEBI" id="CHEBI:83833"/>
        <dbReference type="ChEBI" id="CHEBI:83834"/>
        <dbReference type="EC" id="5.2.1.8"/>
    </reaction>
</comment>
<dbReference type="InterPro" id="IPR001179">
    <property type="entry name" value="PPIase_FKBP_dom"/>
</dbReference>
<organism evidence="6">
    <name type="scientific">marine metagenome</name>
    <dbReference type="NCBI Taxonomy" id="408172"/>
    <lineage>
        <taxon>unclassified sequences</taxon>
        <taxon>metagenomes</taxon>
        <taxon>ecological metagenomes</taxon>
    </lineage>
</organism>
<name>A0A382CLD2_9ZZZZ</name>
<dbReference type="AlphaFoldDB" id="A0A382CLD2"/>
<gene>
    <name evidence="6" type="ORF">METZ01_LOCUS179739</name>
</gene>